<keyword evidence="5" id="KW-1185">Reference proteome</keyword>
<dbReference type="SMART" id="SM00577">
    <property type="entry name" value="CPDc"/>
    <property type="match status" value="1"/>
</dbReference>
<feature type="region of interest" description="Disordered" evidence="2">
    <location>
        <begin position="35"/>
        <end position="56"/>
    </location>
</feature>
<dbReference type="InterPro" id="IPR004274">
    <property type="entry name" value="FCP1_dom"/>
</dbReference>
<keyword evidence="1" id="KW-0813">Transport</keyword>
<dbReference type="PROSITE" id="PS50969">
    <property type="entry name" value="FCP1"/>
    <property type="match status" value="1"/>
</dbReference>
<comment type="subunit">
    <text evidence="1">Component of the TIM23 complex.</text>
</comment>
<name>A0A448ZD83_9STRA</name>
<protein>
    <recommendedName>
        <fullName evidence="1">Mitochondrial import inner membrane translocase subunit TIM50</fullName>
    </recommendedName>
</protein>
<evidence type="ECO:0000313" key="4">
    <source>
        <dbReference type="EMBL" id="VEU40009.1"/>
    </source>
</evidence>
<keyword evidence="1" id="KW-0653">Protein transport</keyword>
<comment type="subcellular location">
    <subcellularLocation>
        <location evidence="1">Mitochondrion inner membrane</location>
        <topology evidence="1">Single-pass membrane protein</topology>
    </subcellularLocation>
</comment>
<dbReference type="SUPFAM" id="SSF56784">
    <property type="entry name" value="HAD-like"/>
    <property type="match status" value="1"/>
</dbReference>
<gene>
    <name evidence="4" type="ORF">PSNMU_V1.4_AUG-EV-PASAV3_0068750</name>
</gene>
<evidence type="ECO:0000313" key="5">
    <source>
        <dbReference type="Proteomes" id="UP000291116"/>
    </source>
</evidence>
<evidence type="ECO:0000259" key="3">
    <source>
        <dbReference type="PROSITE" id="PS50969"/>
    </source>
</evidence>
<dbReference type="Proteomes" id="UP000291116">
    <property type="component" value="Unassembled WGS sequence"/>
</dbReference>
<dbReference type="InterPro" id="IPR036412">
    <property type="entry name" value="HAD-like_sf"/>
</dbReference>
<dbReference type="AlphaFoldDB" id="A0A448ZD83"/>
<feature type="domain" description="FCP1 homology" evidence="3">
    <location>
        <begin position="110"/>
        <end position="300"/>
    </location>
</feature>
<proteinExistence type="inferred from homology"/>
<sequence>MASASLLCTLKTIESRSHRFLYNASRAQSSSSLSSWVLPSKRHSRNQRCPAKQYQQQEQQRRIVVKGKTLPLHVNDLKAQQATGVGLFPSQQQQRQKHRFRKKHTRLPRNYTSDLVVVLDMDECLIHSQFLEGPGAKYAHQLQQKGSSSLDGASSKGVETFNITLPDGERVLVHERPHLHEFLREVSSKYETHIFTAAMEVYAKPVLKMLDPHGDIFSGIHYRESCQLDSTVGAYIKNLDLFCDSYDEHERQQRLNRTVLVDNNPLSFLANPEHGILVSSFYDDSRDTTLPAVLDLLNELDKHEDVRPVLDAKFRLREALDDISRGRPFSGRHQQIDEQQQQQRQDDHTSIALATS</sequence>
<dbReference type="Gene3D" id="3.40.50.1000">
    <property type="entry name" value="HAD superfamily/HAD-like"/>
    <property type="match status" value="1"/>
</dbReference>
<dbReference type="GO" id="GO:0015031">
    <property type="term" value="P:protein transport"/>
    <property type="evidence" value="ECO:0007669"/>
    <property type="project" value="UniProtKB-KW"/>
</dbReference>
<evidence type="ECO:0000256" key="1">
    <source>
        <dbReference type="RuleBase" id="RU365079"/>
    </source>
</evidence>
<keyword evidence="1" id="KW-0811">Translocation</keyword>
<dbReference type="OrthoDB" id="277011at2759"/>
<comment type="similarity">
    <text evidence="1">Belongs to the TIM50 family.</text>
</comment>
<dbReference type="GO" id="GO:0005744">
    <property type="term" value="C:TIM23 mitochondrial import inner membrane translocase complex"/>
    <property type="evidence" value="ECO:0007669"/>
    <property type="project" value="UniProtKB-UniRule"/>
</dbReference>
<dbReference type="EMBL" id="CAACVS010000249">
    <property type="protein sequence ID" value="VEU40009.1"/>
    <property type="molecule type" value="Genomic_DNA"/>
</dbReference>
<dbReference type="Pfam" id="PF03031">
    <property type="entry name" value="NIF"/>
    <property type="match status" value="1"/>
</dbReference>
<dbReference type="PANTHER" id="PTHR12210">
    <property type="entry name" value="DULLARD PROTEIN PHOSPHATASE"/>
    <property type="match status" value="1"/>
</dbReference>
<keyword evidence="1" id="KW-0809">Transit peptide</keyword>
<feature type="region of interest" description="Disordered" evidence="2">
    <location>
        <begin position="325"/>
        <end position="356"/>
    </location>
</feature>
<accession>A0A448ZD83</accession>
<dbReference type="InterPro" id="IPR050365">
    <property type="entry name" value="TIM50"/>
</dbReference>
<dbReference type="InterPro" id="IPR023214">
    <property type="entry name" value="HAD_sf"/>
</dbReference>
<dbReference type="CDD" id="cd07521">
    <property type="entry name" value="HAD_FCP1-like"/>
    <property type="match status" value="1"/>
</dbReference>
<keyword evidence="1" id="KW-0496">Mitochondrion</keyword>
<evidence type="ECO:0000256" key="2">
    <source>
        <dbReference type="SAM" id="MobiDB-lite"/>
    </source>
</evidence>
<organism evidence="4 5">
    <name type="scientific">Pseudo-nitzschia multistriata</name>
    <dbReference type="NCBI Taxonomy" id="183589"/>
    <lineage>
        <taxon>Eukaryota</taxon>
        <taxon>Sar</taxon>
        <taxon>Stramenopiles</taxon>
        <taxon>Ochrophyta</taxon>
        <taxon>Bacillariophyta</taxon>
        <taxon>Bacillariophyceae</taxon>
        <taxon>Bacillariophycidae</taxon>
        <taxon>Bacillariales</taxon>
        <taxon>Bacillariaceae</taxon>
        <taxon>Pseudo-nitzschia</taxon>
    </lineage>
</organism>
<comment type="function">
    <text evidence="1">Essential component of the TIM23 complex, a complex that mediates the translocation of transit peptide-containing proteins across the mitochondrial inner membrane.</text>
</comment>
<reference evidence="4 5" key="1">
    <citation type="submission" date="2019-01" db="EMBL/GenBank/DDBJ databases">
        <authorList>
            <person name="Ferrante I. M."/>
        </authorList>
    </citation>
    <scope>NUCLEOTIDE SEQUENCE [LARGE SCALE GENOMIC DNA]</scope>
    <source>
        <strain evidence="4 5">B856</strain>
    </source>
</reference>